<proteinExistence type="predicted"/>
<dbReference type="Proteomes" id="UP000735302">
    <property type="component" value="Unassembled WGS sequence"/>
</dbReference>
<keyword evidence="2" id="KW-1185">Reference proteome</keyword>
<sequence length="82" mass="9373">MGRPLPAGPDGVYYQFLRHLPESCLHILLKLFNETWTTEDIIPSWREASVLQFQNPGRILLILPTIDLLRSQAVCVRPSSGW</sequence>
<organism evidence="1 2">
    <name type="scientific">Plakobranchus ocellatus</name>
    <dbReference type="NCBI Taxonomy" id="259542"/>
    <lineage>
        <taxon>Eukaryota</taxon>
        <taxon>Metazoa</taxon>
        <taxon>Spiralia</taxon>
        <taxon>Lophotrochozoa</taxon>
        <taxon>Mollusca</taxon>
        <taxon>Gastropoda</taxon>
        <taxon>Heterobranchia</taxon>
        <taxon>Euthyneura</taxon>
        <taxon>Panpulmonata</taxon>
        <taxon>Sacoglossa</taxon>
        <taxon>Placobranchoidea</taxon>
        <taxon>Plakobranchidae</taxon>
        <taxon>Plakobranchus</taxon>
    </lineage>
</organism>
<evidence type="ECO:0000313" key="1">
    <source>
        <dbReference type="EMBL" id="GFO21835.1"/>
    </source>
</evidence>
<dbReference type="EMBL" id="BLXT01005284">
    <property type="protein sequence ID" value="GFO21835.1"/>
    <property type="molecule type" value="Genomic_DNA"/>
</dbReference>
<comment type="caution">
    <text evidence="1">The sequence shown here is derived from an EMBL/GenBank/DDBJ whole genome shotgun (WGS) entry which is preliminary data.</text>
</comment>
<protein>
    <submittedName>
        <fullName evidence="1">Ribonuclease hi</fullName>
    </submittedName>
</protein>
<gene>
    <name evidence="1" type="ORF">PoB_004834000</name>
</gene>
<dbReference type="AlphaFoldDB" id="A0AAV4BMR5"/>
<accession>A0AAV4BMR5</accession>
<evidence type="ECO:0000313" key="2">
    <source>
        <dbReference type="Proteomes" id="UP000735302"/>
    </source>
</evidence>
<reference evidence="1 2" key="1">
    <citation type="journal article" date="2021" name="Elife">
        <title>Chloroplast acquisition without the gene transfer in kleptoplastic sea slugs, Plakobranchus ocellatus.</title>
        <authorList>
            <person name="Maeda T."/>
            <person name="Takahashi S."/>
            <person name="Yoshida T."/>
            <person name="Shimamura S."/>
            <person name="Takaki Y."/>
            <person name="Nagai Y."/>
            <person name="Toyoda A."/>
            <person name="Suzuki Y."/>
            <person name="Arimoto A."/>
            <person name="Ishii H."/>
            <person name="Satoh N."/>
            <person name="Nishiyama T."/>
            <person name="Hasebe M."/>
            <person name="Maruyama T."/>
            <person name="Minagawa J."/>
            <person name="Obokata J."/>
            <person name="Shigenobu S."/>
        </authorList>
    </citation>
    <scope>NUCLEOTIDE SEQUENCE [LARGE SCALE GENOMIC DNA]</scope>
</reference>
<name>A0AAV4BMR5_9GAST</name>